<feature type="transmembrane region" description="Helical" evidence="1">
    <location>
        <begin position="46"/>
        <end position="72"/>
    </location>
</feature>
<reference evidence="2 3" key="1">
    <citation type="submission" date="2019-03" db="EMBL/GenBank/DDBJ databases">
        <title>Arthrobacter sp. nov., an bacterium isolated from biocrust in Mu Us Desert.</title>
        <authorList>
            <person name="Lixiong L."/>
        </authorList>
    </citation>
    <scope>NUCLEOTIDE SEQUENCE [LARGE SCALE GENOMIC DNA]</scope>
    <source>
        <strain evidence="2 3">SLN-3</strain>
    </source>
</reference>
<feature type="transmembrane region" description="Helical" evidence="1">
    <location>
        <begin position="6"/>
        <end position="25"/>
    </location>
</feature>
<dbReference type="NCBIfam" id="NF046117">
    <property type="entry name" value="SCO4848_fam"/>
    <property type="match status" value="1"/>
</dbReference>
<dbReference type="InterPro" id="IPR058061">
    <property type="entry name" value="SCO4848-like"/>
</dbReference>
<keyword evidence="1" id="KW-0812">Transmembrane</keyword>
<sequence>MSLPAPLALVLILAGVWTLIVWPPFLRRILKDPRARDEKGAPTRFLTVHFMLISTSMILGLATAIIGVRALAG</sequence>
<evidence type="ECO:0000313" key="3">
    <source>
        <dbReference type="Proteomes" id="UP000295411"/>
    </source>
</evidence>
<comment type="caution">
    <text evidence="2">The sequence shown here is derived from an EMBL/GenBank/DDBJ whole genome shotgun (WGS) entry which is preliminary data.</text>
</comment>
<dbReference type="EMBL" id="SMTK01000002">
    <property type="protein sequence ID" value="TDK26840.1"/>
    <property type="molecule type" value="Genomic_DNA"/>
</dbReference>
<keyword evidence="3" id="KW-1185">Reference proteome</keyword>
<organism evidence="2 3">
    <name type="scientific">Arthrobacter crusticola</name>
    <dbReference type="NCBI Taxonomy" id="2547960"/>
    <lineage>
        <taxon>Bacteria</taxon>
        <taxon>Bacillati</taxon>
        <taxon>Actinomycetota</taxon>
        <taxon>Actinomycetes</taxon>
        <taxon>Micrococcales</taxon>
        <taxon>Micrococcaceae</taxon>
        <taxon>Arthrobacter</taxon>
    </lineage>
</organism>
<proteinExistence type="predicted"/>
<keyword evidence="1" id="KW-1133">Transmembrane helix</keyword>
<dbReference type="AlphaFoldDB" id="A0A4R5U000"/>
<evidence type="ECO:0000256" key="1">
    <source>
        <dbReference type="SAM" id="Phobius"/>
    </source>
</evidence>
<name>A0A4R5U000_9MICC</name>
<dbReference type="OrthoDB" id="4954985at2"/>
<dbReference type="Pfam" id="PF26606">
    <property type="entry name" value="SCO4848"/>
    <property type="match status" value="1"/>
</dbReference>
<gene>
    <name evidence="2" type="ORF">E2F48_06665</name>
</gene>
<evidence type="ECO:0000313" key="2">
    <source>
        <dbReference type="EMBL" id="TDK26840.1"/>
    </source>
</evidence>
<protein>
    <submittedName>
        <fullName evidence="2">Uncharacterized protein</fullName>
    </submittedName>
</protein>
<dbReference type="RefSeq" id="WP_120166842.1">
    <property type="nucleotide sequence ID" value="NZ_SMTK01000002.1"/>
</dbReference>
<dbReference type="Proteomes" id="UP000295411">
    <property type="component" value="Unassembled WGS sequence"/>
</dbReference>
<keyword evidence="1" id="KW-0472">Membrane</keyword>
<accession>A0A4R5U000</accession>